<dbReference type="Pfam" id="PF00023">
    <property type="entry name" value="Ank"/>
    <property type="match status" value="1"/>
</dbReference>
<dbReference type="PANTHER" id="PTHR24123">
    <property type="entry name" value="ANKYRIN REPEAT-CONTAINING"/>
    <property type="match status" value="1"/>
</dbReference>
<dbReference type="InterPro" id="IPR002110">
    <property type="entry name" value="Ankyrin_rpt"/>
</dbReference>
<feature type="repeat" description="ANK" evidence="3">
    <location>
        <begin position="1431"/>
        <end position="1463"/>
    </location>
</feature>
<comment type="caution">
    <text evidence="6">The sequence shown here is derived from an EMBL/GenBank/DDBJ whole genome shotgun (WGS) entry which is preliminary data.</text>
</comment>
<evidence type="ECO:0000256" key="2">
    <source>
        <dbReference type="ARBA" id="ARBA00023043"/>
    </source>
</evidence>
<feature type="coiled-coil region" evidence="4">
    <location>
        <begin position="1668"/>
        <end position="1719"/>
    </location>
</feature>
<dbReference type="Gene3D" id="1.25.40.20">
    <property type="entry name" value="Ankyrin repeat-containing domain"/>
    <property type="match status" value="5"/>
</dbReference>
<dbReference type="InterPro" id="IPR036770">
    <property type="entry name" value="Ankyrin_rpt-contain_sf"/>
</dbReference>
<dbReference type="PANTHER" id="PTHR24123:SF33">
    <property type="entry name" value="PROTEIN HOS4"/>
    <property type="match status" value="1"/>
</dbReference>
<sequence length="1867" mass="203535">MVLSPISTEERTWRLCRLAQEYGIEEPPEPSPLPRPSPSPSGLTPTFKNPDDEFNADELLKRRRIINAGGENPSNAAGGIMKKRSFSISRKDSFSSKDIFDALDAHVTNHGSPGIAEALVHKLRLAGGDLNRPNAKSKTPFQLRRKSMNDLAQVQSRILLSAVESGQEDMVAVLVPHADPITIDSALPRALELGDLRITEILLSYGANISSGEGGKFSFTQLCANGERAELVGLLLQSPGKPPPEWISGGMVVAAKKGDIDTVVRLSRSAADGSYQGAAALKTSITMCRVDIALAILTGNVPPARPFINEGFKMVFEHTSIMPTEKKSFADILLLAGAEGDVVSNALVQACETEFYEMIDLLISSGASIEYDQALVVRNAIRRENTSLVELLLSEGAVLNPALAADLMNAIPKRTTPENRRNILKILLKKGAKGSPLSDALIDAVESQDFECVKLLLTQNFAGTGKLQPKASTNLKAGPRAMVFDRHEVADVNYKGGLALSIAVKTGNVAIVEILLSAKPSQETLVEVFPTIHGLAPVPRLKLTESFLSAGVSGPCVHASLQKAIDEHPPRRDERLIKVLLHNDVDESSKDCAPVLSAIEHRDADLLEVLLKKTQLTPQHAAAALTNAMNVEQKDPKRTRMAALLLLAGADSAEKVVGESMMRALQERPTDLKLLNALLKLGKADVNMAMGDPLVLAVRNEDPNVLELMLQFGKPTAETMDMAVQAMSNVPSTKQKAVKLDSIIKRTKHKETLNGLLVSEVQAILQCPPESQTLVVLKALLAAGVDVNAHKAAALCHAVAAANGVLTDVLFSAKPSTASLQEAMRFALKIKDQTERLTFTAKLLDAGAPASEANDALVFAIAAYPNDFALINTLVVKADTKDGEALLQAVKKANPVLVELILLKAKKHHKDRLNECFTQAIRIQNQEHRKSICELLLKAGASGHVVSDALMTAAGTGDLKFGSMLLDHGASVDYQEGQSVVEACRGGSSDILRMLLSTKATIKKETLEQGFQAATEVGDLRQRAGVFRLLLEKGVSGPVLDAQLVSAARFGDDAIDLVGLLLQFGASTDFNGGEAVYNATRCAFLGILGMMLGVTSPGERQQKPSPETLVRALKASSKLSGPPRYQVVKWLFAAGLPVSDDVHVALNKAVNEEEPSIDLIKLLLDNGASPIADGCKALIDAAVMHLPLLEVFLQCEISEEDLSWTFQQTFTPAEVNKWLSDPGFQVAQRLVEKGAQGEGLSGTLAVILDYLGTEKDAIARQFVGLLIQHNASVDHGQGEALVKAARTADQVLIQQMLQQRPNSESLSMAFPYVFDHEVSEAEALELVTLFTDYRDGETRLDPMFNHPDSEPVIFKALSRYPRSTKIIQALLDAGYYHDQMSRARIFDEVEEEERVNLLIWCLVQPQKRVSSAIITLLIAKGARVNFETSVSKSTPLMLAIKEKRHDIVKQLVLADANVDVADMTGNTPLTLTTRIGGELGTMMMSNILAAEPSKDDGSLHNAARDLNVQAMQVLMDFGHEIDFPSPLHGGRTALGELCLHAADQGPLTAAQIKAMEKAMTSLVKNGTDLSLLSDGKSVLLLAMESADPVPTTRALLKIGMWKHINQRWNYYTDGSYTYSPTQYAKRVLPHHDVAEELHALLKINRCQDVYFANEGPQPEGAIGLPDDIVRAERERKALLERLKLETDDHYRTLARTQEVADIQNQIYAQRAQLEDARSRQKQHTEIEGMHEKARLEEALFNEAVRRQRAERAADLDHQSSLTQAEAERKRLVAETEIEAEEKKQQLLLTYEARLGESRVGQAQQMSAVRRAEREDIDSFEKEQANRIKARMIQERKLVESKERMASQLAGLGVPQRQQIGYVSGELD</sequence>
<evidence type="ECO:0000256" key="5">
    <source>
        <dbReference type="SAM" id="MobiDB-lite"/>
    </source>
</evidence>
<proteinExistence type="predicted"/>
<keyword evidence="1" id="KW-0677">Repeat</keyword>
<evidence type="ECO:0000256" key="4">
    <source>
        <dbReference type="SAM" id="Coils"/>
    </source>
</evidence>
<name>A0A9W8YJG3_9PEZI</name>
<accession>A0A9W8YJG3</accession>
<evidence type="ECO:0000256" key="3">
    <source>
        <dbReference type="PROSITE-ProRule" id="PRU00023"/>
    </source>
</evidence>
<dbReference type="OrthoDB" id="194358at2759"/>
<gene>
    <name evidence="6" type="ORF">N0V93_010130</name>
</gene>
<dbReference type="EMBL" id="JAPEVB010000007">
    <property type="protein sequence ID" value="KAJ4385701.1"/>
    <property type="molecule type" value="Genomic_DNA"/>
</dbReference>
<dbReference type="Proteomes" id="UP001140453">
    <property type="component" value="Unassembled WGS sequence"/>
</dbReference>
<keyword evidence="2 3" id="KW-0040">ANK repeat</keyword>
<dbReference type="SMART" id="SM00248">
    <property type="entry name" value="ANK"/>
    <property type="match status" value="13"/>
</dbReference>
<evidence type="ECO:0000256" key="1">
    <source>
        <dbReference type="ARBA" id="ARBA00022737"/>
    </source>
</evidence>
<protein>
    <recommendedName>
        <fullName evidence="8">Ankyrin repeat containing protein</fullName>
    </recommendedName>
</protein>
<keyword evidence="7" id="KW-1185">Reference proteome</keyword>
<feature type="compositionally biased region" description="Pro residues" evidence="5">
    <location>
        <begin position="29"/>
        <end position="39"/>
    </location>
</feature>
<reference evidence="6" key="1">
    <citation type="submission" date="2022-10" db="EMBL/GenBank/DDBJ databases">
        <title>Tapping the CABI collections for fungal endophytes: first genome assemblies for Collariella, Neodidymelliopsis, Ascochyta clinopodiicola, Didymella pomorum, Didymosphaeria variabile, Neocosmospora piperis and Neocucurbitaria cava.</title>
        <authorList>
            <person name="Hill R."/>
        </authorList>
    </citation>
    <scope>NUCLEOTIDE SEQUENCE</scope>
    <source>
        <strain evidence="6">IMI 355082</strain>
    </source>
</reference>
<evidence type="ECO:0008006" key="8">
    <source>
        <dbReference type="Google" id="ProtNLM"/>
    </source>
</evidence>
<evidence type="ECO:0000313" key="7">
    <source>
        <dbReference type="Proteomes" id="UP001140453"/>
    </source>
</evidence>
<dbReference type="PROSITE" id="PS50088">
    <property type="entry name" value="ANK_REPEAT"/>
    <property type="match status" value="1"/>
</dbReference>
<organism evidence="6 7">
    <name type="scientific">Gnomoniopsis smithogilvyi</name>
    <dbReference type="NCBI Taxonomy" id="1191159"/>
    <lineage>
        <taxon>Eukaryota</taxon>
        <taxon>Fungi</taxon>
        <taxon>Dikarya</taxon>
        <taxon>Ascomycota</taxon>
        <taxon>Pezizomycotina</taxon>
        <taxon>Sordariomycetes</taxon>
        <taxon>Sordariomycetidae</taxon>
        <taxon>Diaporthales</taxon>
        <taxon>Gnomoniaceae</taxon>
        <taxon>Gnomoniopsis</taxon>
    </lineage>
</organism>
<keyword evidence="4" id="KW-0175">Coiled coil</keyword>
<evidence type="ECO:0000313" key="6">
    <source>
        <dbReference type="EMBL" id="KAJ4385701.1"/>
    </source>
</evidence>
<dbReference type="SUPFAM" id="SSF48403">
    <property type="entry name" value="Ankyrin repeat"/>
    <property type="match status" value="5"/>
</dbReference>
<feature type="region of interest" description="Disordered" evidence="5">
    <location>
        <begin position="22"/>
        <end position="53"/>
    </location>
</feature>
<dbReference type="InterPro" id="IPR051165">
    <property type="entry name" value="Multifunctional_ANK_Repeat"/>
</dbReference>